<evidence type="ECO:0000313" key="4">
    <source>
        <dbReference type="EMBL" id="EMS72653.1"/>
    </source>
</evidence>
<reference evidence="4 5" key="1">
    <citation type="journal article" date="2013" name="Genome Announc.">
        <title>Draft Genome Sequence of the Cellulolytic, Mesophilic, Anaerobic Bacterium Clostridium termitidis Strain CT1112 (DSM 5398).</title>
        <authorList>
            <person name="Lal S."/>
            <person name="Ramachandran U."/>
            <person name="Zhang X."/>
            <person name="Munir R."/>
            <person name="Sparling R."/>
            <person name="Levin D.B."/>
        </authorList>
    </citation>
    <scope>NUCLEOTIDE SEQUENCE [LARGE SCALE GENOMIC DNA]</scope>
    <source>
        <strain evidence="4 5">CT1112</strain>
    </source>
</reference>
<proteinExistence type="predicted"/>
<keyword evidence="5" id="KW-1185">Reference proteome</keyword>
<dbReference type="Gene3D" id="1.10.357.10">
    <property type="entry name" value="Tetracycline Repressor, domain 2"/>
    <property type="match status" value="1"/>
</dbReference>
<dbReference type="eggNOG" id="COG1309">
    <property type="taxonomic scope" value="Bacteria"/>
</dbReference>
<dbReference type="STRING" id="1195236.CTER_1236"/>
<dbReference type="PATRIC" id="fig|1195236.3.peg.1545"/>
<comment type="caution">
    <text evidence="4">The sequence shown here is derived from an EMBL/GenBank/DDBJ whole genome shotgun (WGS) entry which is preliminary data.</text>
</comment>
<dbReference type="PROSITE" id="PS50977">
    <property type="entry name" value="HTH_TETR_2"/>
    <property type="match status" value="1"/>
</dbReference>
<evidence type="ECO:0000313" key="5">
    <source>
        <dbReference type="Proteomes" id="UP000014155"/>
    </source>
</evidence>
<dbReference type="EMBL" id="AORV01000026">
    <property type="protein sequence ID" value="EMS72653.1"/>
    <property type="molecule type" value="Genomic_DNA"/>
</dbReference>
<dbReference type="SUPFAM" id="SSF46689">
    <property type="entry name" value="Homeodomain-like"/>
    <property type="match status" value="1"/>
</dbReference>
<gene>
    <name evidence="4" type="ORF">CTER_1236</name>
</gene>
<dbReference type="InterPro" id="IPR001647">
    <property type="entry name" value="HTH_TetR"/>
</dbReference>
<accession>S0FVR2</accession>
<dbReference type="Pfam" id="PF00440">
    <property type="entry name" value="TetR_N"/>
    <property type="match status" value="1"/>
</dbReference>
<protein>
    <submittedName>
        <fullName evidence="4">TetR family transcriptional regulator</fullName>
    </submittedName>
</protein>
<feature type="DNA-binding region" description="H-T-H motif" evidence="2">
    <location>
        <begin position="36"/>
        <end position="55"/>
    </location>
</feature>
<dbReference type="InterPro" id="IPR009057">
    <property type="entry name" value="Homeodomain-like_sf"/>
</dbReference>
<sequence length="210" mass="24153">MKEPDKNTRRRGDVLIDNIYDATIRIIREVGYSNLTFKQIAQNAKTSRTVLYRRWTTTFDLIREIMLYKSALALDGDLIDKIEDTGSLRSDLLRLLTLYQRFYTGVGTEVMNAFLFEMSQNSEKMAGIKSGETGKKIADIKAGAMEKNILVMKKVLRLAKARGDKLKEVDDMTLLLPFDLIRMENLLREVVDTKRLELLVDEILLPVFKV</sequence>
<organism evidence="4 5">
    <name type="scientific">Ruminiclostridium cellobioparum subsp. termitidis CT1112</name>
    <dbReference type="NCBI Taxonomy" id="1195236"/>
    <lineage>
        <taxon>Bacteria</taxon>
        <taxon>Bacillati</taxon>
        <taxon>Bacillota</taxon>
        <taxon>Clostridia</taxon>
        <taxon>Eubacteriales</taxon>
        <taxon>Oscillospiraceae</taxon>
        <taxon>Ruminiclostridium</taxon>
    </lineage>
</organism>
<evidence type="ECO:0000256" key="2">
    <source>
        <dbReference type="PROSITE-ProRule" id="PRU00335"/>
    </source>
</evidence>
<dbReference type="Proteomes" id="UP000014155">
    <property type="component" value="Unassembled WGS sequence"/>
</dbReference>
<dbReference type="GO" id="GO:0003677">
    <property type="term" value="F:DNA binding"/>
    <property type="evidence" value="ECO:0007669"/>
    <property type="project" value="UniProtKB-UniRule"/>
</dbReference>
<feature type="domain" description="HTH tetR-type" evidence="3">
    <location>
        <begin position="13"/>
        <end position="73"/>
    </location>
</feature>
<evidence type="ECO:0000256" key="1">
    <source>
        <dbReference type="ARBA" id="ARBA00023125"/>
    </source>
</evidence>
<keyword evidence="1 2" id="KW-0238">DNA-binding</keyword>
<dbReference type="RefSeq" id="WP_004624914.1">
    <property type="nucleotide sequence ID" value="NZ_AORV01000026.1"/>
</dbReference>
<evidence type="ECO:0000259" key="3">
    <source>
        <dbReference type="PROSITE" id="PS50977"/>
    </source>
</evidence>
<name>S0FVR2_RUMCE</name>
<dbReference type="AlphaFoldDB" id="S0FVR2"/>
<dbReference type="Gene3D" id="1.10.10.60">
    <property type="entry name" value="Homeodomain-like"/>
    <property type="match status" value="1"/>
</dbReference>